<keyword evidence="2" id="KW-1185">Reference proteome</keyword>
<organism evidence="1 2">
    <name type="scientific">Cellvibrio fibrivorans</name>
    <dbReference type="NCBI Taxonomy" id="126350"/>
    <lineage>
        <taxon>Bacteria</taxon>
        <taxon>Pseudomonadati</taxon>
        <taxon>Pseudomonadota</taxon>
        <taxon>Gammaproteobacteria</taxon>
        <taxon>Cellvibrionales</taxon>
        <taxon>Cellvibrionaceae</taxon>
        <taxon>Cellvibrio</taxon>
    </lineage>
</organism>
<protein>
    <submittedName>
        <fullName evidence="1">Uncharacterized protein</fullName>
    </submittedName>
</protein>
<proteinExistence type="predicted"/>
<evidence type="ECO:0000313" key="2">
    <source>
        <dbReference type="Proteomes" id="UP001253595"/>
    </source>
</evidence>
<name>A0ABU1UUA3_9GAMM</name>
<dbReference type="Proteomes" id="UP001253595">
    <property type="component" value="Unassembled WGS sequence"/>
</dbReference>
<comment type="caution">
    <text evidence="1">The sequence shown here is derived from an EMBL/GenBank/DDBJ whole genome shotgun (WGS) entry which is preliminary data.</text>
</comment>
<accession>A0ABU1UUA3</accession>
<dbReference type="EMBL" id="JAVDVX010000001">
    <property type="protein sequence ID" value="MDR7088773.1"/>
    <property type="molecule type" value="Genomic_DNA"/>
</dbReference>
<sequence>MSRPAFGSQQLSKCKDVKIRNVYHKKPSLGGNTITQSSGMIHSP</sequence>
<evidence type="ECO:0000313" key="1">
    <source>
        <dbReference type="EMBL" id="MDR7088773.1"/>
    </source>
</evidence>
<reference evidence="1 2" key="1">
    <citation type="submission" date="2023-07" db="EMBL/GenBank/DDBJ databases">
        <title>Sorghum-associated microbial communities from plants grown in Nebraska, USA.</title>
        <authorList>
            <person name="Schachtman D."/>
        </authorList>
    </citation>
    <scope>NUCLEOTIDE SEQUENCE [LARGE SCALE GENOMIC DNA]</scope>
    <source>
        <strain evidence="1 2">BE190</strain>
    </source>
</reference>
<gene>
    <name evidence="1" type="ORF">J2X05_000776</name>
</gene>